<proteinExistence type="predicted"/>
<organism evidence="1 2">
    <name type="scientific">Lithocarpus litseifolius</name>
    <dbReference type="NCBI Taxonomy" id="425828"/>
    <lineage>
        <taxon>Eukaryota</taxon>
        <taxon>Viridiplantae</taxon>
        <taxon>Streptophyta</taxon>
        <taxon>Embryophyta</taxon>
        <taxon>Tracheophyta</taxon>
        <taxon>Spermatophyta</taxon>
        <taxon>Magnoliopsida</taxon>
        <taxon>eudicotyledons</taxon>
        <taxon>Gunneridae</taxon>
        <taxon>Pentapetalae</taxon>
        <taxon>rosids</taxon>
        <taxon>fabids</taxon>
        <taxon>Fagales</taxon>
        <taxon>Fagaceae</taxon>
        <taxon>Lithocarpus</taxon>
    </lineage>
</organism>
<evidence type="ECO:0000313" key="2">
    <source>
        <dbReference type="Proteomes" id="UP001459277"/>
    </source>
</evidence>
<dbReference type="Proteomes" id="UP001459277">
    <property type="component" value="Unassembled WGS sequence"/>
</dbReference>
<reference evidence="1 2" key="1">
    <citation type="submission" date="2024-01" db="EMBL/GenBank/DDBJ databases">
        <title>A telomere-to-telomere, gap-free genome of sweet tea (Lithocarpus litseifolius).</title>
        <authorList>
            <person name="Zhou J."/>
        </authorList>
    </citation>
    <scope>NUCLEOTIDE SEQUENCE [LARGE SCALE GENOMIC DNA]</scope>
    <source>
        <strain evidence="1">Zhou-2022a</strain>
        <tissue evidence="1">Leaf</tissue>
    </source>
</reference>
<dbReference type="AlphaFoldDB" id="A0AAW2C6S7"/>
<gene>
    <name evidence="1" type="ORF">SO802_022473</name>
</gene>
<keyword evidence="2" id="KW-1185">Reference proteome</keyword>
<sequence>MQERRPIAFHSQALKDQQSLKYLLEQKIGNPAQQKWITKLLGYAFIVEYKKGKENVVADALSRQVEAGEIPSQDGILCMISFPTPDWLVQLKANYAADPFIQSILKAFQSGVDGPKGFTLQNGLLLYKGRIYLGICDSLKTESCSKFLMVLIQAISRAYTGSKGTFIGLD</sequence>
<comment type="caution">
    <text evidence="1">The sequence shown here is derived from an EMBL/GenBank/DDBJ whole genome shotgun (WGS) entry which is preliminary data.</text>
</comment>
<dbReference type="EMBL" id="JAZDWU010000008">
    <property type="protein sequence ID" value="KAK9992770.1"/>
    <property type="molecule type" value="Genomic_DNA"/>
</dbReference>
<dbReference type="PANTHER" id="PTHR34072:SF55">
    <property type="entry name" value="DNA_RNA POLYMERASES SUPERFAMILY PROTEIN"/>
    <property type="match status" value="1"/>
</dbReference>
<name>A0AAW2C6S7_9ROSI</name>
<dbReference type="PANTHER" id="PTHR34072">
    <property type="entry name" value="ENZYMATIC POLYPROTEIN-RELATED"/>
    <property type="match status" value="1"/>
</dbReference>
<evidence type="ECO:0008006" key="3">
    <source>
        <dbReference type="Google" id="ProtNLM"/>
    </source>
</evidence>
<accession>A0AAW2C6S7</accession>
<protein>
    <recommendedName>
        <fullName evidence="3">Reverse transcriptase RNase H-like domain-containing protein</fullName>
    </recommendedName>
</protein>
<evidence type="ECO:0000313" key="1">
    <source>
        <dbReference type="EMBL" id="KAK9992770.1"/>
    </source>
</evidence>